<dbReference type="Proteomes" id="UP001218188">
    <property type="component" value="Unassembled WGS sequence"/>
</dbReference>
<evidence type="ECO:0000313" key="1">
    <source>
        <dbReference type="EMBL" id="KAJ7038959.1"/>
    </source>
</evidence>
<name>A0AAD6T3D2_9AGAR</name>
<sequence length="144" mass="15425">MDSARQGWAWTVGVRSKKRGARERKKLRKRRVALTLTIAGYYPASFDVSGTRSGALGVGVGSKKRVKLGGAAAAAEFDYASCEEGASAPSLHTSMQAPEGCFSLRDFYVLFRFCVVMEVKWEARAGVDLGCAPRASSATVAVRA</sequence>
<reference evidence="1" key="1">
    <citation type="submission" date="2023-03" db="EMBL/GenBank/DDBJ databases">
        <title>Massive genome expansion in bonnet fungi (Mycena s.s.) driven by repeated elements and novel gene families across ecological guilds.</title>
        <authorList>
            <consortium name="Lawrence Berkeley National Laboratory"/>
            <person name="Harder C.B."/>
            <person name="Miyauchi S."/>
            <person name="Viragh M."/>
            <person name="Kuo A."/>
            <person name="Thoen E."/>
            <person name="Andreopoulos B."/>
            <person name="Lu D."/>
            <person name="Skrede I."/>
            <person name="Drula E."/>
            <person name="Henrissat B."/>
            <person name="Morin E."/>
            <person name="Kohler A."/>
            <person name="Barry K."/>
            <person name="LaButti K."/>
            <person name="Morin E."/>
            <person name="Salamov A."/>
            <person name="Lipzen A."/>
            <person name="Mereny Z."/>
            <person name="Hegedus B."/>
            <person name="Baldrian P."/>
            <person name="Stursova M."/>
            <person name="Weitz H."/>
            <person name="Taylor A."/>
            <person name="Grigoriev I.V."/>
            <person name="Nagy L.G."/>
            <person name="Martin F."/>
            <person name="Kauserud H."/>
        </authorList>
    </citation>
    <scope>NUCLEOTIDE SEQUENCE</scope>
    <source>
        <strain evidence="1">CBHHK200</strain>
    </source>
</reference>
<proteinExistence type="predicted"/>
<organism evidence="1 2">
    <name type="scientific">Mycena alexandri</name>
    <dbReference type="NCBI Taxonomy" id="1745969"/>
    <lineage>
        <taxon>Eukaryota</taxon>
        <taxon>Fungi</taxon>
        <taxon>Dikarya</taxon>
        <taxon>Basidiomycota</taxon>
        <taxon>Agaricomycotina</taxon>
        <taxon>Agaricomycetes</taxon>
        <taxon>Agaricomycetidae</taxon>
        <taxon>Agaricales</taxon>
        <taxon>Marasmiineae</taxon>
        <taxon>Mycenaceae</taxon>
        <taxon>Mycena</taxon>
    </lineage>
</organism>
<accession>A0AAD6T3D2</accession>
<protein>
    <submittedName>
        <fullName evidence="1">Uncharacterized protein</fullName>
    </submittedName>
</protein>
<evidence type="ECO:0000313" key="2">
    <source>
        <dbReference type="Proteomes" id="UP001218188"/>
    </source>
</evidence>
<comment type="caution">
    <text evidence="1">The sequence shown here is derived from an EMBL/GenBank/DDBJ whole genome shotgun (WGS) entry which is preliminary data.</text>
</comment>
<dbReference type="AlphaFoldDB" id="A0AAD6T3D2"/>
<gene>
    <name evidence="1" type="ORF">C8F04DRAFT_1179294</name>
</gene>
<keyword evidence="2" id="KW-1185">Reference proteome</keyword>
<dbReference type="EMBL" id="JARJCM010000029">
    <property type="protein sequence ID" value="KAJ7038959.1"/>
    <property type="molecule type" value="Genomic_DNA"/>
</dbReference>